<feature type="region of interest" description="Disordered" evidence="1">
    <location>
        <begin position="38"/>
        <end position="87"/>
    </location>
</feature>
<dbReference type="AlphaFoldDB" id="A0A8H4FQC7"/>
<keyword evidence="3" id="KW-1185">Reference proteome</keyword>
<reference evidence="2" key="1">
    <citation type="journal article" date="2020" name="Phytopathology">
        <title>Genome sequence and comparative analysis of Colletotrichum gloeosporioides isolated from Liriodendron leaves.</title>
        <authorList>
            <person name="Fu F.F."/>
            <person name="Hao Z."/>
            <person name="Wang P."/>
            <person name="Lu Y."/>
            <person name="Xue L.J."/>
            <person name="Wei G."/>
            <person name="Tian Y."/>
            <person name="Baishi H."/>
            <person name="Xu H."/>
            <person name="Shi J."/>
            <person name="Cheng T."/>
            <person name="Wang G."/>
            <person name="Yi Y."/>
            <person name="Chen J."/>
        </authorList>
    </citation>
    <scope>NUCLEOTIDE SEQUENCE</scope>
    <source>
        <strain evidence="2">Lc1</strain>
    </source>
</reference>
<evidence type="ECO:0000313" key="3">
    <source>
        <dbReference type="Proteomes" id="UP000613401"/>
    </source>
</evidence>
<feature type="region of interest" description="Disordered" evidence="1">
    <location>
        <begin position="233"/>
        <end position="332"/>
    </location>
</feature>
<evidence type="ECO:0000256" key="1">
    <source>
        <dbReference type="SAM" id="MobiDB-lite"/>
    </source>
</evidence>
<protein>
    <submittedName>
        <fullName evidence="2">Uncharacterized protein</fullName>
    </submittedName>
</protein>
<feature type="region of interest" description="Disordered" evidence="1">
    <location>
        <begin position="360"/>
        <end position="406"/>
    </location>
</feature>
<feature type="compositionally biased region" description="Basic and acidic residues" evidence="1">
    <location>
        <begin position="271"/>
        <end position="284"/>
    </location>
</feature>
<reference evidence="2" key="2">
    <citation type="submission" date="2020-03" db="EMBL/GenBank/DDBJ databases">
        <authorList>
            <person name="Fu F.-F."/>
            <person name="Chen J."/>
        </authorList>
    </citation>
    <scope>NUCLEOTIDE SEQUENCE</scope>
    <source>
        <strain evidence="2">Lc1</strain>
    </source>
</reference>
<accession>A0A8H4FQC7</accession>
<gene>
    <name evidence="2" type="ORF">GCG54_00006586</name>
</gene>
<feature type="compositionally biased region" description="Acidic residues" evidence="1">
    <location>
        <begin position="285"/>
        <end position="296"/>
    </location>
</feature>
<feature type="compositionally biased region" description="Polar residues" evidence="1">
    <location>
        <begin position="306"/>
        <end position="324"/>
    </location>
</feature>
<evidence type="ECO:0000313" key="2">
    <source>
        <dbReference type="EMBL" id="KAF3810678.1"/>
    </source>
</evidence>
<name>A0A8H4FQC7_COLGL</name>
<comment type="caution">
    <text evidence="2">The sequence shown here is derived from an EMBL/GenBank/DDBJ whole genome shotgun (WGS) entry which is preliminary data.</text>
</comment>
<feature type="compositionally biased region" description="Basic and acidic residues" evidence="1">
    <location>
        <begin position="389"/>
        <end position="406"/>
    </location>
</feature>
<dbReference type="RefSeq" id="XP_045269837.1">
    <property type="nucleotide sequence ID" value="XM_045406585.1"/>
</dbReference>
<dbReference type="EMBL" id="WVTB01000010">
    <property type="protein sequence ID" value="KAF3810678.1"/>
    <property type="molecule type" value="Genomic_DNA"/>
</dbReference>
<dbReference type="Proteomes" id="UP000613401">
    <property type="component" value="Unassembled WGS sequence"/>
</dbReference>
<feature type="compositionally biased region" description="Basic and acidic residues" evidence="1">
    <location>
        <begin position="50"/>
        <end position="59"/>
    </location>
</feature>
<organism evidence="2 3">
    <name type="scientific">Colletotrichum gloeosporioides</name>
    <name type="common">Anthracnose fungus</name>
    <name type="synonym">Glomerella cingulata</name>
    <dbReference type="NCBI Taxonomy" id="474922"/>
    <lineage>
        <taxon>Eukaryota</taxon>
        <taxon>Fungi</taxon>
        <taxon>Dikarya</taxon>
        <taxon>Ascomycota</taxon>
        <taxon>Pezizomycotina</taxon>
        <taxon>Sordariomycetes</taxon>
        <taxon>Hypocreomycetidae</taxon>
        <taxon>Glomerellales</taxon>
        <taxon>Glomerellaceae</taxon>
        <taxon>Colletotrichum</taxon>
        <taxon>Colletotrichum gloeosporioides species complex</taxon>
    </lineage>
</organism>
<feature type="compositionally biased region" description="Low complexity" evidence="1">
    <location>
        <begin position="60"/>
        <end position="87"/>
    </location>
</feature>
<feature type="compositionally biased region" description="Basic and acidic residues" evidence="1">
    <location>
        <begin position="360"/>
        <end position="374"/>
    </location>
</feature>
<dbReference type="GeneID" id="69013734"/>
<proteinExistence type="predicted"/>
<sequence>MPDNDPSDNVFVRFKQKVDGHIALAFRSVFGIPTSVTQNFNNGRWAEPPRSQEDERTLSDDGNGNSDGNNNASGTPQPRSPSSQFPQPTVFELFSAMSPMQALFRAEEFTESLYQAMWISFLIESPYSPLALRDMPQPRPRDLPADADPTLFGFEDAFEDLLMVTSSQGLPDIHERHRVKKEWREQFPKGLPPILWLHQLTRQGLWDGWAPRPDVLEGAISERWQRWLQEQDDPFRDSRSLPAASQISSKELQPMEAEKAGKAGKAVVRSVTDDAGRGTRNRLEEDQDNRETEEDSYFSVMGKAQFSGSRQTETGKSSSTTRDLSPQGLPSGWRVVEEVQERDNGNGNISIKKTITTFNEKGEEVGRQTERRSDYTWSANFSTGGGNKQDQRQQNDTDDKSSWFWK</sequence>